<sequence length="282" mass="32298">MKLSVEQYSAWKNKSITLLGMSGVGKTRLANLLRKQGGWFHYSVDYRIGTRYLGEPILDNIKLQLMQIPLLRDLLRSDSIHINNNITVDNLTPVSTFLGKLGNPGKGGLSLKEFKHRQLLHKDAEISALRDVPDFIFKARAIYGYDKFLNDAGGSLCELEDVQLLDILAEHTLILYVRTTQADEKRLIARAESDPKPLYYREEFLDGQLAVYLVQRDLPYAAMIDPDDFVRWVFPRLFDARIPRYERIADDYGYTVTTEELSKVTDEASFHRLVESAIAKKP</sequence>
<evidence type="ECO:0000313" key="2">
    <source>
        <dbReference type="Proteomes" id="UP000249396"/>
    </source>
</evidence>
<name>A0A2W4T2C7_9GAMM</name>
<proteinExistence type="predicted"/>
<dbReference type="Proteomes" id="UP000249396">
    <property type="component" value="Unassembled WGS sequence"/>
</dbReference>
<dbReference type="EMBL" id="QJPH01000349">
    <property type="protein sequence ID" value="PZN76867.1"/>
    <property type="molecule type" value="Genomic_DNA"/>
</dbReference>
<gene>
    <name evidence="1" type="ORF">DM484_15760</name>
</gene>
<dbReference type="SUPFAM" id="SSF52540">
    <property type="entry name" value="P-loop containing nucleoside triphosphate hydrolases"/>
    <property type="match status" value="1"/>
</dbReference>
<dbReference type="Gene3D" id="3.40.50.300">
    <property type="entry name" value="P-loop containing nucleotide triphosphate hydrolases"/>
    <property type="match status" value="1"/>
</dbReference>
<comment type="caution">
    <text evidence="1">The sequence shown here is derived from an EMBL/GenBank/DDBJ whole genome shotgun (WGS) entry which is preliminary data.</text>
</comment>
<reference evidence="1 2" key="1">
    <citation type="journal article" date="2018" name="Aquat. Microb. Ecol.">
        <title>Gammaproteobacterial methanotrophs dominate.</title>
        <authorList>
            <person name="Rissanen A.J."/>
            <person name="Saarenheimo J."/>
            <person name="Tiirola M."/>
            <person name="Peura S."/>
            <person name="Aalto S.L."/>
            <person name="Karvinen A."/>
            <person name="Nykanen H."/>
        </authorList>
    </citation>
    <scope>NUCLEOTIDE SEQUENCE [LARGE SCALE GENOMIC DNA]</scope>
    <source>
        <strain evidence="1">AMbin10</strain>
    </source>
</reference>
<accession>A0A2W4T2C7</accession>
<organism evidence="1 2">
    <name type="scientific">Candidatus Methylumidiphilus alinenensis</name>
    <dbReference type="NCBI Taxonomy" id="2202197"/>
    <lineage>
        <taxon>Bacteria</taxon>
        <taxon>Pseudomonadati</taxon>
        <taxon>Pseudomonadota</taxon>
        <taxon>Gammaproteobacteria</taxon>
        <taxon>Methylococcales</taxon>
        <taxon>Candidatus Methylumidiphilus</taxon>
    </lineage>
</organism>
<dbReference type="InterPro" id="IPR027417">
    <property type="entry name" value="P-loop_NTPase"/>
</dbReference>
<evidence type="ECO:0000313" key="1">
    <source>
        <dbReference type="EMBL" id="PZN76867.1"/>
    </source>
</evidence>
<dbReference type="AlphaFoldDB" id="A0A2W4T2C7"/>
<protein>
    <submittedName>
        <fullName evidence="1">ATPase</fullName>
    </submittedName>
</protein>